<accession>A0AAE4FQK9</accession>
<comment type="caution">
    <text evidence="2">The sequence shown here is derived from an EMBL/GenBank/DDBJ whole genome shotgun (WGS) entry which is preliminary data.</text>
</comment>
<organism evidence="2 3">
    <name type="scientific">Pseudocalidococcus azoricus BACA0444</name>
    <dbReference type="NCBI Taxonomy" id="2918990"/>
    <lineage>
        <taxon>Bacteria</taxon>
        <taxon>Bacillati</taxon>
        <taxon>Cyanobacteriota</taxon>
        <taxon>Cyanophyceae</taxon>
        <taxon>Acaryochloridales</taxon>
        <taxon>Thermosynechococcaceae</taxon>
        <taxon>Pseudocalidococcus</taxon>
        <taxon>Pseudocalidococcus azoricus</taxon>
    </lineage>
</organism>
<dbReference type="PROSITE" id="PS00409">
    <property type="entry name" value="PROKAR_NTER_METHYL"/>
    <property type="match status" value="1"/>
</dbReference>
<keyword evidence="1" id="KW-1133">Transmembrane helix</keyword>
<feature type="transmembrane region" description="Helical" evidence="1">
    <location>
        <begin position="27"/>
        <end position="55"/>
    </location>
</feature>
<reference evidence="3" key="1">
    <citation type="submission" date="2023-07" db="EMBL/GenBank/DDBJ databases">
        <authorList>
            <person name="Luz R."/>
            <person name="Cordeiro R."/>
            <person name="Fonseca A."/>
            <person name="Goncalves V."/>
        </authorList>
    </citation>
    <scope>NUCLEOTIDE SEQUENCE [LARGE SCALE GENOMIC DNA]</scope>
    <source>
        <strain evidence="3">BACA0444</strain>
    </source>
</reference>
<keyword evidence="1" id="KW-0812">Transmembrane</keyword>
<keyword evidence="1" id="KW-0472">Membrane</keyword>
<dbReference type="EMBL" id="JAVMIP010000004">
    <property type="protein sequence ID" value="MDS3860418.1"/>
    <property type="molecule type" value="Genomic_DNA"/>
</dbReference>
<dbReference type="RefSeq" id="WP_322877694.1">
    <property type="nucleotide sequence ID" value="NZ_JAVMIP010000004.1"/>
</dbReference>
<sequence length="240" mass="24856">MKQLLTLPAFQFRSSLPIKPNHQGFSLVEVIVGMLIALLFVTTSLQLMVYALVLASQGRGSSTAKNWIQEDLEQVKSLAAAYKSTILSSATTVGATTLTVGWTTGFATGDIVRVGSDPNNYTVSGISGTTLTLSSGMTTVQSANANVTAVNMCNASTQANGFAFALRTNLPAVATTTKAIGGKNYTLTRGSAGGGTTPAISSTAPFNVLQISYKVVPEGETTPIATLDTEVIPDAAIKCP</sequence>
<keyword evidence="3" id="KW-1185">Reference proteome</keyword>
<name>A0AAE4FQK9_9CYAN</name>
<dbReference type="NCBIfam" id="TIGR02532">
    <property type="entry name" value="IV_pilin_GFxxxE"/>
    <property type="match status" value="1"/>
</dbReference>
<evidence type="ECO:0000313" key="3">
    <source>
        <dbReference type="Proteomes" id="UP001268256"/>
    </source>
</evidence>
<dbReference type="AlphaFoldDB" id="A0AAE4FQK9"/>
<protein>
    <submittedName>
        <fullName evidence="2">Prepilin-type N-terminal cleavage/methylation domain-containing protein</fullName>
    </submittedName>
</protein>
<dbReference type="Pfam" id="PF07963">
    <property type="entry name" value="N_methyl"/>
    <property type="match status" value="1"/>
</dbReference>
<evidence type="ECO:0000313" key="2">
    <source>
        <dbReference type="EMBL" id="MDS3860418.1"/>
    </source>
</evidence>
<dbReference type="InterPro" id="IPR012902">
    <property type="entry name" value="N_methyl_site"/>
</dbReference>
<dbReference type="Proteomes" id="UP001268256">
    <property type="component" value="Unassembled WGS sequence"/>
</dbReference>
<evidence type="ECO:0000256" key="1">
    <source>
        <dbReference type="SAM" id="Phobius"/>
    </source>
</evidence>
<proteinExistence type="predicted"/>
<gene>
    <name evidence="2" type="ORF">RIF25_06305</name>
</gene>